<evidence type="ECO:0000313" key="1">
    <source>
        <dbReference type="EMBL" id="GME76831.1"/>
    </source>
</evidence>
<name>A0ACB5SZ14_AMBMO</name>
<accession>A0ACB5SZ14</accession>
<proteinExistence type="predicted"/>
<protein>
    <submittedName>
        <fullName evidence="1">Unnamed protein product</fullName>
    </submittedName>
</protein>
<comment type="caution">
    <text evidence="1">The sequence shown here is derived from an EMBL/GenBank/DDBJ whole genome shotgun (WGS) entry which is preliminary data.</text>
</comment>
<evidence type="ECO:0000313" key="2">
    <source>
        <dbReference type="Proteomes" id="UP001165064"/>
    </source>
</evidence>
<keyword evidence="2" id="KW-1185">Reference proteome</keyword>
<dbReference type="EMBL" id="BSXS01001651">
    <property type="protein sequence ID" value="GME76831.1"/>
    <property type="molecule type" value="Genomic_DNA"/>
</dbReference>
<dbReference type="Proteomes" id="UP001165064">
    <property type="component" value="Unassembled WGS sequence"/>
</dbReference>
<reference evidence="1" key="1">
    <citation type="submission" date="2023-04" db="EMBL/GenBank/DDBJ databases">
        <title>Ambrosiozyma monospora NBRC 10751.</title>
        <authorList>
            <person name="Ichikawa N."/>
            <person name="Sato H."/>
            <person name="Tonouchi N."/>
        </authorList>
    </citation>
    <scope>NUCLEOTIDE SEQUENCE</scope>
    <source>
        <strain evidence="1">NBRC 10751</strain>
    </source>
</reference>
<gene>
    <name evidence="1" type="ORF">Amon02_000278200</name>
</gene>
<organism evidence="1 2">
    <name type="scientific">Ambrosiozyma monospora</name>
    <name type="common">Yeast</name>
    <name type="synonym">Endomycopsis monosporus</name>
    <dbReference type="NCBI Taxonomy" id="43982"/>
    <lineage>
        <taxon>Eukaryota</taxon>
        <taxon>Fungi</taxon>
        <taxon>Dikarya</taxon>
        <taxon>Ascomycota</taxon>
        <taxon>Saccharomycotina</taxon>
        <taxon>Pichiomycetes</taxon>
        <taxon>Pichiales</taxon>
        <taxon>Pichiaceae</taxon>
        <taxon>Ambrosiozyma</taxon>
    </lineage>
</organism>
<sequence>MNFLPSTSELIFHNLSSLKHLTLFGGTINADTIARFPETLEELSFDFVESPGTEFTDGIRMPVHLRSLWLHINPEHTGLPAIVNVDQLVYLENVMCQPKCIHLNQLQNFISQLPSDLNSLDINNEGYLRGDLDGYDLCCPDKLSLDHFTNLTRLNFDCLNNSKSFNVSIFPESLETLDFTSSKLLTGFFPSKLDRLIINLFSYGESLEVFLSSITNLTNLTILKIEKAGYQREFDFGGVEFPAQLNTIHLDLGFPDEDNVPTNMWQPFFVFGRFPLALTYFHLRVFSCTIIVDGSTGETVDLMK</sequence>